<dbReference type="InterPro" id="IPR000182">
    <property type="entry name" value="GNAT_dom"/>
</dbReference>
<dbReference type="CDD" id="cd04301">
    <property type="entry name" value="NAT_SF"/>
    <property type="match status" value="1"/>
</dbReference>
<evidence type="ECO:0000313" key="2">
    <source>
        <dbReference type="Proteomes" id="UP000281391"/>
    </source>
</evidence>
<evidence type="ECO:0000313" key="1">
    <source>
        <dbReference type="EMBL" id="VDZ63419.1"/>
    </source>
</evidence>
<reference evidence="1 2" key="1">
    <citation type="submission" date="2018-12" db="EMBL/GenBank/DDBJ databases">
        <authorList>
            <consortium name="Pathogen Informatics"/>
        </authorList>
    </citation>
    <scope>NUCLEOTIDE SEQUENCE [LARGE SCALE GENOMIC DNA]</scope>
    <source>
        <strain evidence="1 2">NCTC11214</strain>
    </source>
</reference>
<dbReference type="PANTHER" id="PTHR43233:SF1">
    <property type="entry name" value="FAMILY N-ACETYLTRANSFERASE, PUTATIVE (AFU_ORTHOLOGUE AFUA_6G03350)-RELATED"/>
    <property type="match status" value="1"/>
</dbReference>
<dbReference type="PROSITE" id="PS51186">
    <property type="entry name" value="GNAT"/>
    <property type="match status" value="1"/>
</dbReference>
<dbReference type="GO" id="GO:0016747">
    <property type="term" value="F:acyltransferase activity, transferring groups other than amino-acyl groups"/>
    <property type="evidence" value="ECO:0007669"/>
    <property type="project" value="InterPro"/>
</dbReference>
<sequence>MLSPFVPPAAHWQRNDYLLSTDPALLDVAWVHRQLTQHSYWAKGQSRETTLRALACSLPFGLYQQQRQVGFGRLITDYCRFAYLSDVIVDSAHRGRGLGGWLATCVTQHPALHQVKRWLLATDDAHQIYQRAGWHAVTRPERLMEYSRPAGEERS</sequence>
<dbReference type="InterPro" id="IPR016181">
    <property type="entry name" value="Acyl_CoA_acyltransferase"/>
</dbReference>
<dbReference type="Proteomes" id="UP000281391">
    <property type="component" value="Chromosome"/>
</dbReference>
<dbReference type="EMBL" id="LR134117">
    <property type="protein sequence ID" value="VDZ63419.1"/>
    <property type="molecule type" value="Genomic_DNA"/>
</dbReference>
<organism evidence="1 2">
    <name type="scientific">Serratia odorifera</name>
    <dbReference type="NCBI Taxonomy" id="618"/>
    <lineage>
        <taxon>Bacteria</taxon>
        <taxon>Pseudomonadati</taxon>
        <taxon>Pseudomonadota</taxon>
        <taxon>Gammaproteobacteria</taxon>
        <taxon>Enterobacterales</taxon>
        <taxon>Yersiniaceae</taxon>
        <taxon>Serratia</taxon>
    </lineage>
</organism>
<dbReference type="PANTHER" id="PTHR43233">
    <property type="entry name" value="FAMILY N-ACETYLTRANSFERASE, PUTATIVE (AFU_ORTHOLOGUE AFUA_6G03350)-RELATED"/>
    <property type="match status" value="1"/>
</dbReference>
<accession>A0A447KZF8</accession>
<dbReference type="Pfam" id="PF00583">
    <property type="entry name" value="Acetyltransf_1"/>
    <property type="match status" value="1"/>
</dbReference>
<protein>
    <submittedName>
        <fullName evidence="1">Uncharacterized protein conserved in bacteria</fullName>
    </submittedName>
</protein>
<gene>
    <name evidence="1" type="ORF">NCTC11214_04468</name>
</gene>
<proteinExistence type="predicted"/>
<dbReference type="RefSeq" id="WP_004963107.1">
    <property type="nucleotide sequence ID" value="NZ_JAEKCK010000003.1"/>
</dbReference>
<dbReference type="AlphaFoldDB" id="A0A447KZF8"/>
<dbReference type="SUPFAM" id="SSF55729">
    <property type="entry name" value="Acyl-CoA N-acyltransferases (Nat)"/>
    <property type="match status" value="1"/>
</dbReference>
<name>A0A447KZF8_SEROD</name>
<dbReference type="InterPro" id="IPR053144">
    <property type="entry name" value="Acetyltransferase_Butenolide"/>
</dbReference>
<dbReference type="KEGG" id="sof:NCTC11214_04468"/>
<dbReference type="Gene3D" id="3.40.630.30">
    <property type="match status" value="1"/>
</dbReference>